<proteinExistence type="predicted"/>
<protein>
    <submittedName>
        <fullName evidence="7">Expressed protein</fullName>
    </submittedName>
</protein>
<evidence type="ECO:0000259" key="6">
    <source>
        <dbReference type="SMART" id="SM00744"/>
    </source>
</evidence>
<name>E1Z7K0_CHLVA</name>
<dbReference type="InterPro" id="IPR033275">
    <property type="entry name" value="MARCH-like"/>
</dbReference>
<dbReference type="OrthoDB" id="515460at2759"/>
<feature type="transmembrane region" description="Helical" evidence="5">
    <location>
        <begin position="184"/>
        <end position="207"/>
    </location>
</feature>
<reference evidence="7 8" key="1">
    <citation type="journal article" date="2010" name="Plant Cell">
        <title>The Chlorella variabilis NC64A genome reveals adaptation to photosymbiosis, coevolution with viruses, and cryptic sex.</title>
        <authorList>
            <person name="Blanc G."/>
            <person name="Duncan G."/>
            <person name="Agarkova I."/>
            <person name="Borodovsky M."/>
            <person name="Gurnon J."/>
            <person name="Kuo A."/>
            <person name="Lindquist E."/>
            <person name="Lucas S."/>
            <person name="Pangilinan J."/>
            <person name="Polle J."/>
            <person name="Salamov A."/>
            <person name="Terry A."/>
            <person name="Yamada T."/>
            <person name="Dunigan D.D."/>
            <person name="Grigoriev I.V."/>
            <person name="Claverie J.M."/>
            <person name="Van Etten J.L."/>
        </authorList>
    </citation>
    <scope>NUCLEOTIDE SEQUENCE [LARGE SCALE GENOMIC DNA]</scope>
    <source>
        <strain evidence="7 8">NC64A</strain>
    </source>
</reference>
<feature type="domain" description="RING-CH-type" evidence="6">
    <location>
        <begin position="69"/>
        <end position="104"/>
    </location>
</feature>
<dbReference type="InterPro" id="IPR013083">
    <property type="entry name" value="Znf_RING/FYVE/PHD"/>
</dbReference>
<sequence length="270" mass="28314">MTPPGAEADEERQPLVGAPAARSPRVQRCSGRADGTTAAPPVAAVGLGPPATPPLAAADPQPAAPSQPACRICLQEDEAGMWAHHACIQRWIDEKHDSTCEVCKAPFRGGFRAPPPRPPPAPLAASLQTDNADNRIILLADPETGAIVARVVVPPGGEPGEGEGWRGEEEEEAGEEARCCGSTLCSVAIVALVLVCLLGAFSFSAAAQEGEGGAAAGAGAWLVRVVLLTAWVCLRTMQRPVRRPRRQVVDLDEVRQRYADLEAGVPQPRQ</sequence>
<dbReference type="PANTHER" id="PTHR23012">
    <property type="entry name" value="RING/FYVE/PHD ZINC FINGER DOMAIN-CONTAINING"/>
    <property type="match status" value="1"/>
</dbReference>
<keyword evidence="3" id="KW-0862">Zinc</keyword>
<dbReference type="GO" id="GO:0004842">
    <property type="term" value="F:ubiquitin-protein transferase activity"/>
    <property type="evidence" value="ECO:0007669"/>
    <property type="project" value="TreeGrafter"/>
</dbReference>
<dbReference type="KEGG" id="cvr:CHLNCDRAFT_142020"/>
<dbReference type="InterPro" id="IPR011016">
    <property type="entry name" value="Znf_RING-CH"/>
</dbReference>
<keyword evidence="2" id="KW-0863">Zinc-finger</keyword>
<dbReference type="GO" id="GO:0016567">
    <property type="term" value="P:protein ubiquitination"/>
    <property type="evidence" value="ECO:0007669"/>
    <property type="project" value="TreeGrafter"/>
</dbReference>
<evidence type="ECO:0000313" key="8">
    <source>
        <dbReference type="Proteomes" id="UP000008141"/>
    </source>
</evidence>
<dbReference type="Gene3D" id="3.30.40.10">
    <property type="entry name" value="Zinc/RING finger domain, C3HC4 (zinc finger)"/>
    <property type="match status" value="1"/>
</dbReference>
<keyword evidence="5" id="KW-0812">Transmembrane</keyword>
<dbReference type="STRING" id="554065.E1Z7K0"/>
<evidence type="ECO:0000256" key="5">
    <source>
        <dbReference type="SAM" id="Phobius"/>
    </source>
</evidence>
<feature type="transmembrane region" description="Helical" evidence="5">
    <location>
        <begin position="213"/>
        <end position="234"/>
    </location>
</feature>
<organism evidence="8">
    <name type="scientific">Chlorella variabilis</name>
    <name type="common">Green alga</name>
    <dbReference type="NCBI Taxonomy" id="554065"/>
    <lineage>
        <taxon>Eukaryota</taxon>
        <taxon>Viridiplantae</taxon>
        <taxon>Chlorophyta</taxon>
        <taxon>core chlorophytes</taxon>
        <taxon>Trebouxiophyceae</taxon>
        <taxon>Chlorellales</taxon>
        <taxon>Chlorellaceae</taxon>
        <taxon>Chlorella clade</taxon>
        <taxon>Chlorella</taxon>
    </lineage>
</organism>
<evidence type="ECO:0000256" key="3">
    <source>
        <dbReference type="ARBA" id="ARBA00022833"/>
    </source>
</evidence>
<evidence type="ECO:0000256" key="4">
    <source>
        <dbReference type="SAM" id="MobiDB-lite"/>
    </source>
</evidence>
<dbReference type="Proteomes" id="UP000008141">
    <property type="component" value="Unassembled WGS sequence"/>
</dbReference>
<keyword evidence="5" id="KW-0472">Membrane</keyword>
<dbReference type="InParanoid" id="E1Z7K0"/>
<evidence type="ECO:0000256" key="2">
    <source>
        <dbReference type="ARBA" id="ARBA00022771"/>
    </source>
</evidence>
<feature type="compositionally biased region" description="Low complexity" evidence="4">
    <location>
        <begin position="33"/>
        <end position="64"/>
    </location>
</feature>
<evidence type="ECO:0000256" key="1">
    <source>
        <dbReference type="ARBA" id="ARBA00022723"/>
    </source>
</evidence>
<dbReference type="GO" id="GO:0008270">
    <property type="term" value="F:zinc ion binding"/>
    <property type="evidence" value="ECO:0007669"/>
    <property type="project" value="UniProtKB-KW"/>
</dbReference>
<dbReference type="EMBL" id="GL433838">
    <property type="protein sequence ID" value="EFN58184.1"/>
    <property type="molecule type" value="Genomic_DNA"/>
</dbReference>
<keyword evidence="1" id="KW-0479">Metal-binding</keyword>
<dbReference type="RefSeq" id="XP_005850286.1">
    <property type="nucleotide sequence ID" value="XM_005850224.1"/>
</dbReference>
<dbReference type="SMART" id="SM00744">
    <property type="entry name" value="RINGv"/>
    <property type="match status" value="1"/>
</dbReference>
<evidence type="ECO:0000313" key="7">
    <source>
        <dbReference type="EMBL" id="EFN58184.1"/>
    </source>
</evidence>
<dbReference type="GeneID" id="17357380"/>
<gene>
    <name evidence="7" type="ORF">CHLNCDRAFT_142020</name>
</gene>
<dbReference type="PANTHER" id="PTHR23012:SF215">
    <property type="entry name" value="RING_FYVE_PHD ZINC FINGER SUPERFAMILY PROTEIN"/>
    <property type="match status" value="1"/>
</dbReference>
<feature type="region of interest" description="Disordered" evidence="4">
    <location>
        <begin position="1"/>
        <end position="64"/>
    </location>
</feature>
<keyword evidence="8" id="KW-1185">Reference proteome</keyword>
<accession>E1Z7K0</accession>
<dbReference type="GO" id="GO:0016020">
    <property type="term" value="C:membrane"/>
    <property type="evidence" value="ECO:0007669"/>
    <property type="project" value="TreeGrafter"/>
</dbReference>
<dbReference type="AlphaFoldDB" id="E1Z7K0"/>
<keyword evidence="5" id="KW-1133">Transmembrane helix</keyword>
<dbReference type="SUPFAM" id="SSF57850">
    <property type="entry name" value="RING/U-box"/>
    <property type="match status" value="1"/>
</dbReference>